<organism evidence="1 2">
    <name type="scientific">Trifolium pratense</name>
    <name type="common">Red clover</name>
    <dbReference type="NCBI Taxonomy" id="57577"/>
    <lineage>
        <taxon>Eukaryota</taxon>
        <taxon>Viridiplantae</taxon>
        <taxon>Streptophyta</taxon>
        <taxon>Embryophyta</taxon>
        <taxon>Tracheophyta</taxon>
        <taxon>Spermatophyta</taxon>
        <taxon>Magnoliopsida</taxon>
        <taxon>eudicotyledons</taxon>
        <taxon>Gunneridae</taxon>
        <taxon>Pentapetalae</taxon>
        <taxon>rosids</taxon>
        <taxon>fabids</taxon>
        <taxon>Fabales</taxon>
        <taxon>Fabaceae</taxon>
        <taxon>Papilionoideae</taxon>
        <taxon>50 kb inversion clade</taxon>
        <taxon>NPAAA clade</taxon>
        <taxon>Hologalegina</taxon>
        <taxon>IRL clade</taxon>
        <taxon>Trifolieae</taxon>
        <taxon>Trifolium</taxon>
    </lineage>
</organism>
<evidence type="ECO:0000313" key="1">
    <source>
        <dbReference type="EMBL" id="CAJ2677890.1"/>
    </source>
</evidence>
<proteinExistence type="predicted"/>
<evidence type="ECO:0000313" key="2">
    <source>
        <dbReference type="Proteomes" id="UP001177021"/>
    </source>
</evidence>
<keyword evidence="2" id="KW-1185">Reference proteome</keyword>
<name>A0ACB0M9A9_TRIPR</name>
<reference evidence="1" key="1">
    <citation type="submission" date="2023-10" db="EMBL/GenBank/DDBJ databases">
        <authorList>
            <person name="Rodriguez Cubillos JULIANA M."/>
            <person name="De Vega J."/>
        </authorList>
    </citation>
    <scope>NUCLEOTIDE SEQUENCE</scope>
</reference>
<accession>A0ACB0M9A9</accession>
<comment type="caution">
    <text evidence="1">The sequence shown here is derived from an EMBL/GenBank/DDBJ whole genome shotgun (WGS) entry which is preliminary data.</text>
</comment>
<gene>
    <name evidence="1" type="ORF">MILVUS5_LOCUS40295</name>
</gene>
<protein>
    <submittedName>
        <fullName evidence="1">Uncharacterized protein</fullName>
    </submittedName>
</protein>
<dbReference type="Proteomes" id="UP001177021">
    <property type="component" value="Unassembled WGS sequence"/>
</dbReference>
<sequence>MQNKKNMTNIDVFVYALIIFLFTFLNELSAYKTTTIPCGVNRDCPSAEKGQFWWQCREKFCVKYYL</sequence>
<dbReference type="EMBL" id="CASHSV030000823">
    <property type="protein sequence ID" value="CAJ2677890.1"/>
    <property type="molecule type" value="Genomic_DNA"/>
</dbReference>